<accession>A0A518CLI5</accession>
<name>A0A518CLI5_9PLAN</name>
<keyword evidence="2" id="KW-1185">Reference proteome</keyword>
<evidence type="ECO:0000313" key="1">
    <source>
        <dbReference type="EMBL" id="QDU80089.1"/>
    </source>
</evidence>
<dbReference type="EMBL" id="CP036281">
    <property type="protein sequence ID" value="QDU80089.1"/>
    <property type="molecule type" value="Genomic_DNA"/>
</dbReference>
<organism evidence="1 2">
    <name type="scientific">Polystyrenella longa</name>
    <dbReference type="NCBI Taxonomy" id="2528007"/>
    <lineage>
        <taxon>Bacteria</taxon>
        <taxon>Pseudomonadati</taxon>
        <taxon>Planctomycetota</taxon>
        <taxon>Planctomycetia</taxon>
        <taxon>Planctomycetales</taxon>
        <taxon>Planctomycetaceae</taxon>
        <taxon>Polystyrenella</taxon>
    </lineage>
</organism>
<evidence type="ECO:0000313" key="2">
    <source>
        <dbReference type="Proteomes" id="UP000317178"/>
    </source>
</evidence>
<dbReference type="Proteomes" id="UP000317178">
    <property type="component" value="Chromosome"/>
</dbReference>
<sequence length="68" mass="7630">MLQKTIVVGQIACDLILPLRIGVRRDTRDLNASRVQLHHHHDVIVVKPVSDQTSSVVGSTAKRFPNEY</sequence>
<dbReference type="AlphaFoldDB" id="A0A518CLI5"/>
<dbReference type="RefSeq" id="WP_144995202.1">
    <property type="nucleotide sequence ID" value="NZ_CP036281.1"/>
</dbReference>
<protein>
    <submittedName>
        <fullName evidence="1">Uncharacterized protein</fullName>
    </submittedName>
</protein>
<reference evidence="1 2" key="1">
    <citation type="submission" date="2019-02" db="EMBL/GenBank/DDBJ databases">
        <title>Deep-cultivation of Planctomycetes and their phenomic and genomic characterization uncovers novel biology.</title>
        <authorList>
            <person name="Wiegand S."/>
            <person name="Jogler M."/>
            <person name="Boedeker C."/>
            <person name="Pinto D."/>
            <person name="Vollmers J."/>
            <person name="Rivas-Marin E."/>
            <person name="Kohn T."/>
            <person name="Peeters S.H."/>
            <person name="Heuer A."/>
            <person name="Rast P."/>
            <person name="Oberbeckmann S."/>
            <person name="Bunk B."/>
            <person name="Jeske O."/>
            <person name="Meyerdierks A."/>
            <person name="Storesund J.E."/>
            <person name="Kallscheuer N."/>
            <person name="Luecker S."/>
            <person name="Lage O.M."/>
            <person name="Pohl T."/>
            <person name="Merkel B.J."/>
            <person name="Hornburger P."/>
            <person name="Mueller R.-W."/>
            <person name="Bruemmer F."/>
            <person name="Labrenz M."/>
            <person name="Spormann A.M."/>
            <person name="Op den Camp H."/>
            <person name="Overmann J."/>
            <person name="Amann R."/>
            <person name="Jetten M.S.M."/>
            <person name="Mascher T."/>
            <person name="Medema M.H."/>
            <person name="Devos D.P."/>
            <person name="Kaster A.-K."/>
            <person name="Ovreas L."/>
            <person name="Rohde M."/>
            <person name="Galperin M.Y."/>
            <person name="Jogler C."/>
        </authorList>
    </citation>
    <scope>NUCLEOTIDE SEQUENCE [LARGE SCALE GENOMIC DNA]</scope>
    <source>
        <strain evidence="1 2">Pla110</strain>
    </source>
</reference>
<dbReference type="KEGG" id="plon:Pla110_18110"/>
<proteinExistence type="predicted"/>
<gene>
    <name evidence="1" type="ORF">Pla110_18110</name>
</gene>